<gene>
    <name evidence="1" type="ORF">JCGZ_03905</name>
</gene>
<accession>A0A067LFC6</accession>
<dbReference type="Proteomes" id="UP000027138">
    <property type="component" value="Unassembled WGS sequence"/>
</dbReference>
<dbReference type="EMBL" id="KK914197">
    <property type="protein sequence ID" value="KDP47097.1"/>
    <property type="molecule type" value="Genomic_DNA"/>
</dbReference>
<sequence>MAKTSVPLSDIEKMIEKIVSTSLEKLLLTDKGKEQVVIEDEEPKVESEKKEHVDDTW</sequence>
<dbReference type="AlphaFoldDB" id="A0A067LFC6"/>
<evidence type="ECO:0000313" key="2">
    <source>
        <dbReference type="Proteomes" id="UP000027138"/>
    </source>
</evidence>
<protein>
    <submittedName>
        <fullName evidence="1">Uncharacterized protein</fullName>
    </submittedName>
</protein>
<reference evidence="1 2" key="1">
    <citation type="journal article" date="2014" name="PLoS ONE">
        <title>Global Analysis of Gene Expression Profiles in Physic Nut (Jatropha curcas L.) Seedlings Exposed to Salt Stress.</title>
        <authorList>
            <person name="Zhang L."/>
            <person name="Zhang C."/>
            <person name="Wu P."/>
            <person name="Chen Y."/>
            <person name="Li M."/>
            <person name="Jiang H."/>
            <person name="Wu G."/>
        </authorList>
    </citation>
    <scope>NUCLEOTIDE SEQUENCE [LARGE SCALE GENOMIC DNA]</scope>
    <source>
        <strain evidence="2">cv. GZQX0401</strain>
        <tissue evidence="1">Young leaves</tissue>
    </source>
</reference>
<evidence type="ECO:0000313" key="1">
    <source>
        <dbReference type="EMBL" id="KDP47097.1"/>
    </source>
</evidence>
<proteinExistence type="predicted"/>
<name>A0A067LFC6_JATCU</name>
<keyword evidence="2" id="KW-1185">Reference proteome</keyword>
<organism evidence="1 2">
    <name type="scientific">Jatropha curcas</name>
    <name type="common">Barbados nut</name>
    <dbReference type="NCBI Taxonomy" id="180498"/>
    <lineage>
        <taxon>Eukaryota</taxon>
        <taxon>Viridiplantae</taxon>
        <taxon>Streptophyta</taxon>
        <taxon>Embryophyta</taxon>
        <taxon>Tracheophyta</taxon>
        <taxon>Spermatophyta</taxon>
        <taxon>Magnoliopsida</taxon>
        <taxon>eudicotyledons</taxon>
        <taxon>Gunneridae</taxon>
        <taxon>Pentapetalae</taxon>
        <taxon>rosids</taxon>
        <taxon>fabids</taxon>
        <taxon>Malpighiales</taxon>
        <taxon>Euphorbiaceae</taxon>
        <taxon>Crotonoideae</taxon>
        <taxon>Jatropheae</taxon>
        <taxon>Jatropha</taxon>
    </lineage>
</organism>